<keyword evidence="2" id="KW-1185">Reference proteome</keyword>
<comment type="caution">
    <text evidence="1">The sequence shown here is derived from an EMBL/GenBank/DDBJ whole genome shotgun (WGS) entry which is preliminary data.</text>
</comment>
<gene>
    <name evidence="1" type="ORF">GGD89_003933</name>
</gene>
<dbReference type="Proteomes" id="UP000554286">
    <property type="component" value="Unassembled WGS sequence"/>
</dbReference>
<name>A0A7W6RGR3_9PROT</name>
<accession>A0A7W6RGR3</accession>
<evidence type="ECO:0000313" key="2">
    <source>
        <dbReference type="Proteomes" id="UP000554286"/>
    </source>
</evidence>
<dbReference type="InterPro" id="IPR053842">
    <property type="entry name" value="NikA-like"/>
</dbReference>
<dbReference type="EMBL" id="JACIGK010000074">
    <property type="protein sequence ID" value="MBB4268269.1"/>
    <property type="molecule type" value="Genomic_DNA"/>
</dbReference>
<dbReference type="Pfam" id="PF21983">
    <property type="entry name" value="NikA-like"/>
    <property type="match status" value="1"/>
</dbReference>
<organism evidence="1 2">
    <name type="scientific">Roseospira visakhapatnamensis</name>
    <dbReference type="NCBI Taxonomy" id="390880"/>
    <lineage>
        <taxon>Bacteria</taxon>
        <taxon>Pseudomonadati</taxon>
        <taxon>Pseudomonadota</taxon>
        <taxon>Alphaproteobacteria</taxon>
        <taxon>Rhodospirillales</taxon>
        <taxon>Rhodospirillaceae</taxon>
        <taxon>Roseospira</taxon>
    </lineage>
</organism>
<protein>
    <submittedName>
        <fullName evidence="1">Uncharacterized protein</fullName>
    </submittedName>
</protein>
<proteinExistence type="predicted"/>
<sequence length="120" mass="13018">MPSARHPAKTYLDDAEAARLKDLAARTHLSQAEVLRRLLMAQPLPAADSLAGWDAIRDLMRVNADQARLGNLFKLALDEAPDDTLQAQLQAIATDIATCQTALKAAAVALRARLQPRRAP</sequence>
<evidence type="ECO:0000313" key="1">
    <source>
        <dbReference type="EMBL" id="MBB4268269.1"/>
    </source>
</evidence>
<dbReference type="AlphaFoldDB" id="A0A7W6RGR3"/>
<dbReference type="RefSeq" id="WP_184049132.1">
    <property type="nucleotide sequence ID" value="NZ_JACIGK010000074.1"/>
</dbReference>
<reference evidence="1 2" key="1">
    <citation type="submission" date="2020-08" db="EMBL/GenBank/DDBJ databases">
        <title>Genome sequencing of Purple Non-Sulfur Bacteria from various extreme environments.</title>
        <authorList>
            <person name="Mayer M."/>
        </authorList>
    </citation>
    <scope>NUCLEOTIDE SEQUENCE [LARGE SCALE GENOMIC DNA]</scope>
    <source>
        <strain evidence="1 2">JA131</strain>
    </source>
</reference>